<dbReference type="Proteomes" id="UP000182888">
    <property type="component" value="Unassembled WGS sequence"/>
</dbReference>
<proteinExistence type="predicted"/>
<dbReference type="AlphaFoldDB" id="A0A0K2VMN1"/>
<organism evidence="2 3">
    <name type="scientific">Mesorhizobium plurifarium</name>
    <dbReference type="NCBI Taxonomy" id="69974"/>
    <lineage>
        <taxon>Bacteria</taxon>
        <taxon>Pseudomonadati</taxon>
        <taxon>Pseudomonadota</taxon>
        <taxon>Alphaproteobacteria</taxon>
        <taxon>Hyphomicrobiales</taxon>
        <taxon>Phyllobacteriaceae</taxon>
        <taxon>Mesorhizobium</taxon>
    </lineage>
</organism>
<evidence type="ECO:0000313" key="3">
    <source>
        <dbReference type="Proteomes" id="UP000182888"/>
    </source>
</evidence>
<name>A0A0K2VMN1_MESPL</name>
<protein>
    <submittedName>
        <fullName evidence="2">Uncharacterized protein</fullName>
    </submittedName>
</protein>
<evidence type="ECO:0000313" key="2">
    <source>
        <dbReference type="EMBL" id="CDX49149.1"/>
    </source>
</evidence>
<dbReference type="EMBL" id="CCND01000001">
    <property type="protein sequence ID" value="CDX49149.1"/>
    <property type="molecule type" value="Genomic_DNA"/>
</dbReference>
<sequence length="263" mass="28998">MLLRPGNMRGGALDQIHDILNEGLTPILRVAFEDAWGKNWIDVLNSTVQRPPEQNSKKDEREDYRIIKRGDSGLAVWDDNQICHTIKRNIWKRRIDKQEKEALRGYYDGKAERLAELCQKIVDSRNLKGHRNVETAKKALSSRNVIRCGEAAVELLLAFRCRSQADEISQLLDGHDDLAPRSYQSGAVAAGTQVAVTEGDDTPAVAQPLNVGQESLDPRDFGGGRYTSSRRRSLPPPGAGVAVFPTVGEGAQGDTEQNSLASI</sequence>
<gene>
    <name evidence="2" type="ORF">MPL1032_10215</name>
</gene>
<reference evidence="3" key="1">
    <citation type="submission" date="2014-08" db="EMBL/GenBank/DDBJ databases">
        <authorList>
            <person name="Edwards T."/>
        </authorList>
    </citation>
    <scope>NUCLEOTIDE SEQUENCE [LARGE SCALE GENOMIC DNA]</scope>
</reference>
<feature type="region of interest" description="Disordered" evidence="1">
    <location>
        <begin position="214"/>
        <end position="239"/>
    </location>
</feature>
<evidence type="ECO:0000256" key="1">
    <source>
        <dbReference type="SAM" id="MobiDB-lite"/>
    </source>
</evidence>
<accession>A0A0K2VMN1</accession>